<dbReference type="EMBL" id="BARW01012862">
    <property type="protein sequence ID" value="GAI73968.1"/>
    <property type="molecule type" value="Genomic_DNA"/>
</dbReference>
<sequence length="54" mass="5990">MPVEILDDIVEELADKFGIYGVGPQEGDLTLDFMPFQIIEALAPFLVDVHFSPP</sequence>
<name>X1R0C2_9ZZZZ</name>
<comment type="caution">
    <text evidence="1">The sequence shown here is derived from an EMBL/GenBank/DDBJ whole genome shotgun (WGS) entry which is preliminary data.</text>
</comment>
<accession>X1R0C2</accession>
<organism evidence="1">
    <name type="scientific">marine sediment metagenome</name>
    <dbReference type="NCBI Taxonomy" id="412755"/>
    <lineage>
        <taxon>unclassified sequences</taxon>
        <taxon>metagenomes</taxon>
        <taxon>ecological metagenomes</taxon>
    </lineage>
</organism>
<reference evidence="1" key="1">
    <citation type="journal article" date="2014" name="Front. Microbiol.">
        <title>High frequency of phylogenetically diverse reductive dehalogenase-homologous genes in deep subseafloor sedimentary metagenomes.</title>
        <authorList>
            <person name="Kawai M."/>
            <person name="Futagami T."/>
            <person name="Toyoda A."/>
            <person name="Takaki Y."/>
            <person name="Nishi S."/>
            <person name="Hori S."/>
            <person name="Arai W."/>
            <person name="Tsubouchi T."/>
            <person name="Morono Y."/>
            <person name="Uchiyama I."/>
            <person name="Ito T."/>
            <person name="Fujiyama A."/>
            <person name="Inagaki F."/>
            <person name="Takami H."/>
        </authorList>
    </citation>
    <scope>NUCLEOTIDE SEQUENCE</scope>
    <source>
        <strain evidence="1">Expedition CK06-06</strain>
    </source>
</reference>
<evidence type="ECO:0000313" key="1">
    <source>
        <dbReference type="EMBL" id="GAI73968.1"/>
    </source>
</evidence>
<dbReference type="AlphaFoldDB" id="X1R0C2"/>
<protein>
    <submittedName>
        <fullName evidence="1">Uncharacterized protein</fullName>
    </submittedName>
</protein>
<proteinExistence type="predicted"/>
<gene>
    <name evidence="1" type="ORF">S12H4_23962</name>
</gene>